<evidence type="ECO:0000313" key="3">
    <source>
        <dbReference type="Proteomes" id="UP001521209"/>
    </source>
</evidence>
<dbReference type="Proteomes" id="UP001521209">
    <property type="component" value="Unassembled WGS sequence"/>
</dbReference>
<reference evidence="2 3" key="1">
    <citation type="submission" date="2022-01" db="EMBL/GenBank/DDBJ databases">
        <authorList>
            <person name="Won M."/>
            <person name="Kim S.-J."/>
            <person name="Kwon S.-W."/>
        </authorList>
    </citation>
    <scope>NUCLEOTIDE SEQUENCE [LARGE SCALE GENOMIC DNA]</scope>
    <source>
        <strain evidence="2 3">KCTC 23505</strain>
    </source>
</reference>
<name>A0ABS9DX26_9PROT</name>
<sequence>MFMEALAGFVWIITALRGAVAACGHHGAFGPPKNGFAHAIHARLGRLAARFAALVAKFEAGALEPPRKPGPRPTRERRSAPKIALRAILPCRFGFAAAGGYEIRGHASRLAHFLSQPDIATLIAADPRFGRVLRPLCHMLGIAAPPGIRLPARPRKPRPRNPSLRFQRSFGSPEPCATPPRPRPPTPANPANPSLRFLRPSAGWLAPPGPKVTLTRWMPPPNRRSRAPPGQPE</sequence>
<evidence type="ECO:0000313" key="2">
    <source>
        <dbReference type="EMBL" id="MCF3946002.1"/>
    </source>
</evidence>
<evidence type="ECO:0000256" key="1">
    <source>
        <dbReference type="SAM" id="MobiDB-lite"/>
    </source>
</evidence>
<feature type="compositionally biased region" description="Pro residues" evidence="1">
    <location>
        <begin position="176"/>
        <end position="190"/>
    </location>
</feature>
<evidence type="ECO:0008006" key="4">
    <source>
        <dbReference type="Google" id="ProtNLM"/>
    </source>
</evidence>
<protein>
    <recommendedName>
        <fullName evidence="4">Transposase</fullName>
    </recommendedName>
</protein>
<gene>
    <name evidence="2" type="ORF">L2A60_04785</name>
</gene>
<organism evidence="2 3">
    <name type="scientific">Acidiphilium iwatense</name>
    <dbReference type="NCBI Taxonomy" id="768198"/>
    <lineage>
        <taxon>Bacteria</taxon>
        <taxon>Pseudomonadati</taxon>
        <taxon>Pseudomonadota</taxon>
        <taxon>Alphaproteobacteria</taxon>
        <taxon>Acetobacterales</taxon>
        <taxon>Acidocellaceae</taxon>
        <taxon>Acidiphilium</taxon>
    </lineage>
</organism>
<dbReference type="EMBL" id="JAKGBZ010000006">
    <property type="protein sequence ID" value="MCF3946002.1"/>
    <property type="molecule type" value="Genomic_DNA"/>
</dbReference>
<comment type="caution">
    <text evidence="2">The sequence shown here is derived from an EMBL/GenBank/DDBJ whole genome shotgun (WGS) entry which is preliminary data.</text>
</comment>
<keyword evidence="3" id="KW-1185">Reference proteome</keyword>
<proteinExistence type="predicted"/>
<feature type="region of interest" description="Disordered" evidence="1">
    <location>
        <begin position="147"/>
        <end position="233"/>
    </location>
</feature>
<accession>A0ABS9DX26</accession>